<evidence type="ECO:0000313" key="3">
    <source>
        <dbReference type="Proteomes" id="UP000789901"/>
    </source>
</evidence>
<dbReference type="Proteomes" id="UP000789901">
    <property type="component" value="Unassembled WGS sequence"/>
</dbReference>
<evidence type="ECO:0000313" key="2">
    <source>
        <dbReference type="EMBL" id="CAG8854031.1"/>
    </source>
</evidence>
<proteinExistence type="predicted"/>
<name>A0ABN7XGR4_GIGMA</name>
<evidence type="ECO:0000256" key="1">
    <source>
        <dbReference type="SAM" id="MobiDB-lite"/>
    </source>
</evidence>
<sequence length="159" mass="17768">PVRTVPLQNQNVPSNNANNPPVRSVTQPQNVNLCDRDNTEYEPEEEDAFVLPLSRHQPRRDPSVVDKLDPYNVAEDILSMQASATIGQLLQYPNQRRNLAQVLKRPMVVEIEPDMETNVVQPTNKEHTTAAAATLMSRKMIEKSSLKIDEPSTTVAVTA</sequence>
<gene>
    <name evidence="2" type="ORF">GMARGA_LOCUS42852</name>
</gene>
<dbReference type="EMBL" id="CAJVQB010132391">
    <property type="protein sequence ID" value="CAG8854031.1"/>
    <property type="molecule type" value="Genomic_DNA"/>
</dbReference>
<keyword evidence="3" id="KW-1185">Reference proteome</keyword>
<feature type="region of interest" description="Disordered" evidence="1">
    <location>
        <begin position="1"/>
        <end position="28"/>
    </location>
</feature>
<comment type="caution">
    <text evidence="2">The sequence shown here is derived from an EMBL/GenBank/DDBJ whole genome shotgun (WGS) entry which is preliminary data.</text>
</comment>
<accession>A0ABN7XGR4</accession>
<feature type="non-terminal residue" evidence="2">
    <location>
        <position position="159"/>
    </location>
</feature>
<organism evidence="2 3">
    <name type="scientific">Gigaspora margarita</name>
    <dbReference type="NCBI Taxonomy" id="4874"/>
    <lineage>
        <taxon>Eukaryota</taxon>
        <taxon>Fungi</taxon>
        <taxon>Fungi incertae sedis</taxon>
        <taxon>Mucoromycota</taxon>
        <taxon>Glomeromycotina</taxon>
        <taxon>Glomeromycetes</taxon>
        <taxon>Diversisporales</taxon>
        <taxon>Gigasporaceae</taxon>
        <taxon>Gigaspora</taxon>
    </lineage>
</organism>
<reference evidence="2 3" key="1">
    <citation type="submission" date="2021-06" db="EMBL/GenBank/DDBJ databases">
        <authorList>
            <person name="Kallberg Y."/>
            <person name="Tangrot J."/>
            <person name="Rosling A."/>
        </authorList>
    </citation>
    <scope>NUCLEOTIDE SEQUENCE [LARGE SCALE GENOMIC DNA]</scope>
    <source>
        <strain evidence="2 3">120-4 pot B 10/14</strain>
    </source>
</reference>
<feature type="non-terminal residue" evidence="2">
    <location>
        <position position="1"/>
    </location>
</feature>
<feature type="compositionally biased region" description="Low complexity" evidence="1">
    <location>
        <begin position="8"/>
        <end position="25"/>
    </location>
</feature>
<protein>
    <submittedName>
        <fullName evidence="2">16761_t:CDS:1</fullName>
    </submittedName>
</protein>